<dbReference type="InterPro" id="IPR046342">
    <property type="entry name" value="CBS_dom_sf"/>
</dbReference>
<accession>A0A0K8PV46</accession>
<dbReference type="Proteomes" id="UP000053859">
    <property type="component" value="Unassembled WGS sequence"/>
</dbReference>
<evidence type="ECO:0008006" key="4">
    <source>
        <dbReference type="Google" id="ProtNLM"/>
    </source>
</evidence>
<reference evidence="2" key="1">
    <citation type="journal article" date="2015" name="Genome Announc.">
        <title>Draft Genome Sequence of Thiostrepton-Producing Streptomyces azureus ATCC 14921.</title>
        <authorList>
            <person name="Sakihara K."/>
            <person name="Maeda J."/>
            <person name="Tashiro K."/>
            <person name="Fujino Y."/>
            <person name="Kuhara S."/>
            <person name="Ohshima T."/>
            <person name="Ogata S."/>
            <person name="Doi K."/>
        </authorList>
    </citation>
    <scope>NUCLEOTIDE SEQUENCE [LARGE SCALE GENOMIC DNA]</scope>
    <source>
        <strain evidence="2">ATCC14921</strain>
    </source>
</reference>
<evidence type="ECO:0000313" key="2">
    <source>
        <dbReference type="EMBL" id="GAP51815.1"/>
    </source>
</evidence>
<feature type="region of interest" description="Disordered" evidence="1">
    <location>
        <begin position="78"/>
        <end position="105"/>
    </location>
</feature>
<dbReference type="AlphaFoldDB" id="A0A0K8PV46"/>
<name>A0A0K8PV46_STRAJ</name>
<dbReference type="SUPFAM" id="SSF54631">
    <property type="entry name" value="CBS-domain pair"/>
    <property type="match status" value="1"/>
</dbReference>
<gene>
    <name evidence="2" type="ORF">SAZU_6688</name>
</gene>
<evidence type="ECO:0000256" key="1">
    <source>
        <dbReference type="SAM" id="MobiDB-lite"/>
    </source>
</evidence>
<dbReference type="EMBL" id="DF968389">
    <property type="protein sequence ID" value="GAP51815.1"/>
    <property type="molecule type" value="Genomic_DNA"/>
</dbReference>
<dbReference type="PATRIC" id="fig|146537.3.peg.7031"/>
<organism evidence="2 3">
    <name type="scientific">Streptomyces azureus</name>
    <dbReference type="NCBI Taxonomy" id="146537"/>
    <lineage>
        <taxon>Bacteria</taxon>
        <taxon>Bacillati</taxon>
        <taxon>Actinomycetota</taxon>
        <taxon>Actinomycetes</taxon>
        <taxon>Kitasatosporales</taxon>
        <taxon>Streptomycetaceae</taxon>
        <taxon>Streptomyces</taxon>
    </lineage>
</organism>
<evidence type="ECO:0000313" key="3">
    <source>
        <dbReference type="Proteomes" id="UP000053859"/>
    </source>
</evidence>
<proteinExistence type="predicted"/>
<sequence>MDPSVVSLVDAMDASGPRVGDDMTVEVALSVMVGARVEYLTLCDGDDQSTGSVTLAELVVHRGSSTYTDRTRLRDVLDGPCTSTVPRRTAVGEHGRTPGVLALSS</sequence>
<protein>
    <recommendedName>
        <fullName evidence="4">CBS domain-containing protein</fullName>
    </recommendedName>
</protein>
<keyword evidence="3" id="KW-1185">Reference proteome</keyword>